<dbReference type="OrthoDB" id="5526699at2"/>
<gene>
    <name evidence="2" type="ORF">AKJ09_10080</name>
</gene>
<evidence type="ECO:0000313" key="2">
    <source>
        <dbReference type="EMBL" id="AKV03417.1"/>
    </source>
</evidence>
<protein>
    <submittedName>
        <fullName evidence="2">Uncharacterized protein</fullName>
    </submittedName>
</protein>
<name>A0A0K1QCN0_9BACT</name>
<reference evidence="2 3" key="1">
    <citation type="submission" date="2015-08" db="EMBL/GenBank/DDBJ databases">
        <authorList>
            <person name="Babu N.S."/>
            <person name="Beckwith C.J."/>
            <person name="Beseler K.G."/>
            <person name="Brison A."/>
            <person name="Carone J.V."/>
            <person name="Caskin T.P."/>
            <person name="Diamond M."/>
            <person name="Durham M.E."/>
            <person name="Foxe J.M."/>
            <person name="Go M."/>
            <person name="Henderson B.A."/>
            <person name="Jones I.B."/>
            <person name="McGettigan J.A."/>
            <person name="Micheletti S.J."/>
            <person name="Nasrallah M.E."/>
            <person name="Ortiz D."/>
            <person name="Piller C.R."/>
            <person name="Privatt S.R."/>
            <person name="Schneider S.L."/>
            <person name="Sharp S."/>
            <person name="Smith T.C."/>
            <person name="Stanton J.D."/>
            <person name="Ullery H.E."/>
            <person name="Wilson R.J."/>
            <person name="Serrano M.G."/>
            <person name="Buck G."/>
            <person name="Lee V."/>
            <person name="Wang Y."/>
            <person name="Carvalho R."/>
            <person name="Voegtly L."/>
            <person name="Shi R."/>
            <person name="Duckworth R."/>
            <person name="Johnson A."/>
            <person name="Loviza R."/>
            <person name="Walstead R."/>
            <person name="Shah Z."/>
            <person name="Kiflezghi M."/>
            <person name="Wade K."/>
            <person name="Ball S.L."/>
            <person name="Bradley K.W."/>
            <person name="Asai D.J."/>
            <person name="Bowman C.A."/>
            <person name="Russell D.A."/>
            <person name="Pope W.H."/>
            <person name="Jacobs-Sera D."/>
            <person name="Hendrix R.W."/>
            <person name="Hatfull G.F."/>
        </authorList>
    </citation>
    <scope>NUCLEOTIDE SEQUENCE [LARGE SCALE GENOMIC DNA]</scope>
    <source>
        <strain evidence="2 3">DSM 27648</strain>
    </source>
</reference>
<dbReference type="EMBL" id="CP012333">
    <property type="protein sequence ID" value="AKV03417.1"/>
    <property type="molecule type" value="Genomic_DNA"/>
</dbReference>
<organism evidence="2 3">
    <name type="scientific">Labilithrix luteola</name>
    <dbReference type="NCBI Taxonomy" id="1391654"/>
    <lineage>
        <taxon>Bacteria</taxon>
        <taxon>Pseudomonadati</taxon>
        <taxon>Myxococcota</taxon>
        <taxon>Polyangia</taxon>
        <taxon>Polyangiales</taxon>
        <taxon>Labilitrichaceae</taxon>
        <taxon>Labilithrix</taxon>
    </lineage>
</organism>
<evidence type="ECO:0000256" key="1">
    <source>
        <dbReference type="SAM" id="MobiDB-lite"/>
    </source>
</evidence>
<feature type="region of interest" description="Disordered" evidence="1">
    <location>
        <begin position="65"/>
        <end position="108"/>
    </location>
</feature>
<proteinExistence type="predicted"/>
<accession>A0A0K1QCN0</accession>
<sequence>MSSRQPFLSIVSPVSPAPRLGLATVLVGAVVVACGGAPEATAPSSYGRPETTEPATIAEAQDQIAHAAEELRAPGAAQPSAPPADHTGVSSDSAIREPSAAPRAEAKSESACASQCRALASMRRAVTALCRMTGADDARCKDATRTLTTSEQRVSACSC</sequence>
<evidence type="ECO:0000313" key="3">
    <source>
        <dbReference type="Proteomes" id="UP000064967"/>
    </source>
</evidence>
<dbReference type="AlphaFoldDB" id="A0A0K1QCN0"/>
<dbReference type="STRING" id="1391654.AKJ09_10080"/>
<dbReference type="RefSeq" id="WP_146654195.1">
    <property type="nucleotide sequence ID" value="NZ_CP012333.1"/>
</dbReference>
<keyword evidence="3" id="KW-1185">Reference proteome</keyword>
<dbReference type="PROSITE" id="PS51257">
    <property type="entry name" value="PROKAR_LIPOPROTEIN"/>
    <property type="match status" value="1"/>
</dbReference>
<dbReference type="Proteomes" id="UP000064967">
    <property type="component" value="Chromosome"/>
</dbReference>
<dbReference type="KEGG" id="llu:AKJ09_10080"/>